<accession>A0A1H7J8M7</accession>
<gene>
    <name evidence="2" type="ORF">SAMN05414137_103177</name>
</gene>
<keyword evidence="3" id="KW-1185">Reference proteome</keyword>
<feature type="compositionally biased region" description="Low complexity" evidence="1">
    <location>
        <begin position="146"/>
        <end position="163"/>
    </location>
</feature>
<dbReference type="OrthoDB" id="3527311at2"/>
<evidence type="ECO:0000256" key="1">
    <source>
        <dbReference type="SAM" id="MobiDB-lite"/>
    </source>
</evidence>
<evidence type="ECO:0000313" key="2">
    <source>
        <dbReference type="EMBL" id="SEK70622.1"/>
    </source>
</evidence>
<feature type="compositionally biased region" description="Basic and acidic residues" evidence="1">
    <location>
        <begin position="231"/>
        <end position="249"/>
    </location>
</feature>
<dbReference type="EMBL" id="FOAZ01000003">
    <property type="protein sequence ID" value="SEK70622.1"/>
    <property type="molecule type" value="Genomic_DNA"/>
</dbReference>
<feature type="region of interest" description="Disordered" evidence="1">
    <location>
        <begin position="132"/>
        <end position="169"/>
    </location>
</feature>
<reference evidence="3" key="1">
    <citation type="submission" date="2016-10" db="EMBL/GenBank/DDBJ databases">
        <authorList>
            <person name="Varghese N."/>
        </authorList>
    </citation>
    <scope>NUCLEOTIDE SEQUENCE [LARGE SCALE GENOMIC DNA]</scope>
    <source>
        <strain evidence="3">DSM 45096 / BCRC 16803 / CGMCC 4.1857 / CIP 109030 / JCM 12277 / KCTC 19219 / NBRC 100920 / 33214</strain>
    </source>
</reference>
<feature type="region of interest" description="Disordered" evidence="1">
    <location>
        <begin position="231"/>
        <end position="258"/>
    </location>
</feature>
<sequence>MPPEIALVESRALRGSVVHRTEALDKVKVLVMLPDGTYVTTRMVADYFEVGERAVNALMIRHREELEANGFRILKGVDMSRFASCNLQFTQVSGRGIAIYDRRAVLNVAMLLRVSDVARRVRAYLLDTEERVVHRPASEPQPQPQAQPRSYGMPPGRRLGPGPHWDEYEVTSRDPAAEAWRQVIDREVAPPAPPGEGGVFPAGWPESVDRRLDGFGQVIVAMNHKFDRLSDDVQDARQDVRSLRSELRRSPRRRPTGA</sequence>
<dbReference type="eggNOG" id="ENOG50331QR">
    <property type="taxonomic scope" value="Bacteria"/>
</dbReference>
<organism evidence="2 3">
    <name type="scientific">Streptacidiphilus jiangxiensis</name>
    <dbReference type="NCBI Taxonomy" id="235985"/>
    <lineage>
        <taxon>Bacteria</taxon>
        <taxon>Bacillati</taxon>
        <taxon>Actinomycetota</taxon>
        <taxon>Actinomycetes</taxon>
        <taxon>Kitasatosporales</taxon>
        <taxon>Streptomycetaceae</taxon>
        <taxon>Streptacidiphilus</taxon>
    </lineage>
</organism>
<proteinExistence type="predicted"/>
<dbReference type="AlphaFoldDB" id="A0A1H7J8M7"/>
<evidence type="ECO:0000313" key="3">
    <source>
        <dbReference type="Proteomes" id="UP000183015"/>
    </source>
</evidence>
<name>A0A1H7J8M7_STRJI</name>
<dbReference type="Proteomes" id="UP000183015">
    <property type="component" value="Unassembled WGS sequence"/>
</dbReference>
<protein>
    <submittedName>
        <fullName evidence="2">Uncharacterized protein</fullName>
    </submittedName>
</protein>